<dbReference type="GO" id="GO:0006412">
    <property type="term" value="P:translation"/>
    <property type="evidence" value="ECO:0007669"/>
    <property type="project" value="TreeGrafter"/>
</dbReference>
<dbReference type="Proteomes" id="UP000078046">
    <property type="component" value="Unassembled WGS sequence"/>
</dbReference>
<sequence>MNKVKHFFKTVQPNCNMFKLTTIKRKNYIRMYPVNFIFNDGSSITVRHKEPRKIIKLPLDLRKFTPEQMAAFKQKRKPTNKMKISKKENDEYFNNDQYSFLWK</sequence>
<dbReference type="EMBL" id="LWCA01000736">
    <property type="protein sequence ID" value="OAF67146.1"/>
    <property type="molecule type" value="Genomic_DNA"/>
</dbReference>
<dbReference type="Pfam" id="PF09776">
    <property type="entry name" value="Mitoc_L55"/>
    <property type="match status" value="1"/>
</dbReference>
<dbReference type="InterPro" id="IPR018615">
    <property type="entry name" value="Ribosomal_mL55"/>
</dbReference>
<dbReference type="GO" id="GO:0005762">
    <property type="term" value="C:mitochondrial large ribosomal subunit"/>
    <property type="evidence" value="ECO:0007669"/>
    <property type="project" value="InterPro"/>
</dbReference>
<comment type="caution">
    <text evidence="1">The sequence shown here is derived from an EMBL/GenBank/DDBJ whole genome shotgun (WGS) entry which is preliminary data.</text>
</comment>
<reference evidence="1 2" key="1">
    <citation type="submission" date="2016-04" db="EMBL/GenBank/DDBJ databases">
        <title>The genome of Intoshia linei affirms orthonectids as highly simplified spiralians.</title>
        <authorList>
            <person name="Mikhailov K.V."/>
            <person name="Slusarev G.S."/>
            <person name="Nikitin M.A."/>
            <person name="Logacheva M.D."/>
            <person name="Penin A."/>
            <person name="Aleoshin V."/>
            <person name="Panchin Y.V."/>
        </authorList>
    </citation>
    <scope>NUCLEOTIDE SEQUENCE [LARGE SCALE GENOMIC DNA]</scope>
    <source>
        <strain evidence="1">Intl2013</strain>
        <tissue evidence="1">Whole animal</tissue>
    </source>
</reference>
<dbReference type="OrthoDB" id="9986315at2759"/>
<evidence type="ECO:0000313" key="2">
    <source>
        <dbReference type="Proteomes" id="UP000078046"/>
    </source>
</evidence>
<keyword evidence="1" id="KW-0687">Ribonucleoprotein</keyword>
<organism evidence="1 2">
    <name type="scientific">Intoshia linei</name>
    <dbReference type="NCBI Taxonomy" id="1819745"/>
    <lineage>
        <taxon>Eukaryota</taxon>
        <taxon>Metazoa</taxon>
        <taxon>Spiralia</taxon>
        <taxon>Lophotrochozoa</taxon>
        <taxon>Mesozoa</taxon>
        <taxon>Orthonectida</taxon>
        <taxon>Rhopaluridae</taxon>
        <taxon>Intoshia</taxon>
    </lineage>
</organism>
<dbReference type="PANTHER" id="PTHR34095:SF1">
    <property type="entry name" value="LARGE RIBOSOMAL SUBUNIT PROTEIN ML55"/>
    <property type="match status" value="1"/>
</dbReference>
<protein>
    <submittedName>
        <fullName evidence="1">39S ribosomal protein L55, mitochondrial</fullName>
    </submittedName>
</protein>
<gene>
    <name evidence="1" type="ORF">A3Q56_05096</name>
</gene>
<keyword evidence="2" id="KW-1185">Reference proteome</keyword>
<proteinExistence type="predicted"/>
<dbReference type="InterPro" id="IPR044884">
    <property type="entry name" value="Ribosomal_mL55_sf"/>
</dbReference>
<name>A0A177AYT9_9BILA</name>
<dbReference type="PANTHER" id="PTHR34095">
    <property type="entry name" value="39S RIBOSOMAL PROTEIN L55, MITOCHONDRIAL"/>
    <property type="match status" value="1"/>
</dbReference>
<dbReference type="Gene3D" id="6.20.130.20">
    <property type="entry name" value="Mitochondrial ribosomal protein L55"/>
    <property type="match status" value="1"/>
</dbReference>
<accession>A0A177AYT9</accession>
<dbReference type="AlphaFoldDB" id="A0A177AYT9"/>
<keyword evidence="1" id="KW-0689">Ribosomal protein</keyword>
<evidence type="ECO:0000313" key="1">
    <source>
        <dbReference type="EMBL" id="OAF67146.1"/>
    </source>
</evidence>
<dbReference type="GO" id="GO:0003735">
    <property type="term" value="F:structural constituent of ribosome"/>
    <property type="evidence" value="ECO:0007669"/>
    <property type="project" value="InterPro"/>
</dbReference>